<feature type="domain" description="NAD-dependent epimerase/dehydratase" evidence="2">
    <location>
        <begin position="4"/>
        <end position="225"/>
    </location>
</feature>
<evidence type="ECO:0000313" key="4">
    <source>
        <dbReference type="Proteomes" id="UP001612415"/>
    </source>
</evidence>
<proteinExistence type="inferred from homology"/>
<name>A0ABW7Y7V6_STRCE</name>
<evidence type="ECO:0000313" key="3">
    <source>
        <dbReference type="EMBL" id="MFI5678199.1"/>
    </source>
</evidence>
<gene>
    <name evidence="3" type="ORF">ACIA8P_26630</name>
</gene>
<dbReference type="EMBL" id="JBITDC010000010">
    <property type="protein sequence ID" value="MFI5678199.1"/>
    <property type="molecule type" value="Genomic_DNA"/>
</dbReference>
<accession>A0ABW7Y7V6</accession>
<dbReference type="InterPro" id="IPR036291">
    <property type="entry name" value="NAD(P)-bd_dom_sf"/>
</dbReference>
<comment type="similarity">
    <text evidence="1">Belongs to the NAD(P)-dependent epimerase/dehydratase family.</text>
</comment>
<sequence length="345" mass="37324">MSRVVVTGAAGMLGTALVERFVRDGRQVIGLDLVPSAASHPDVEWIEGDIRDPAAVDKAVRGADLVVHSATALPTYAEHEIRSINVDGARSLLTRCRDADVPRVVHLSSAAVYGVPKTVPTPEEHPPEPCDPYSRSKAAAEQVVAEFRAAGMVIPALRAKTFVGPGRLGLFAMLFEWADEGHHFPMLGGGDVRSQMLDVDDLVDAVVAAADHPDDNAVNNAFNIAATEFRTLRQDFQSVLDAAGHGKRVVALPTAPTVAVLKTLSRTGLSPVYGRLLQKLQVDSYVSTERAAEVLGFRPRYSNREALLRTFAWWREHSRSRSAPTGRTSRAPWKQGALALGKVLF</sequence>
<reference evidence="3 4" key="1">
    <citation type="submission" date="2024-10" db="EMBL/GenBank/DDBJ databases">
        <title>The Natural Products Discovery Center: Release of the First 8490 Sequenced Strains for Exploring Actinobacteria Biosynthetic Diversity.</title>
        <authorList>
            <person name="Kalkreuter E."/>
            <person name="Kautsar S.A."/>
            <person name="Yang D."/>
            <person name="Bader C.D."/>
            <person name="Teijaro C.N."/>
            <person name="Fluegel L."/>
            <person name="Davis C.M."/>
            <person name="Simpson J.R."/>
            <person name="Lauterbach L."/>
            <person name="Steele A.D."/>
            <person name="Gui C."/>
            <person name="Meng S."/>
            <person name="Li G."/>
            <person name="Viehrig K."/>
            <person name="Ye F."/>
            <person name="Su P."/>
            <person name="Kiefer A.F."/>
            <person name="Nichols A."/>
            <person name="Cepeda A.J."/>
            <person name="Yan W."/>
            <person name="Fan B."/>
            <person name="Jiang Y."/>
            <person name="Adhikari A."/>
            <person name="Zheng C.-J."/>
            <person name="Schuster L."/>
            <person name="Cowan T.M."/>
            <person name="Smanski M.J."/>
            <person name="Chevrette M.G."/>
            <person name="De Carvalho L.P.S."/>
            <person name="Shen B."/>
        </authorList>
    </citation>
    <scope>NUCLEOTIDE SEQUENCE [LARGE SCALE GENOMIC DNA]</scope>
    <source>
        <strain evidence="3 4">NPDC051599</strain>
    </source>
</reference>
<dbReference type="Gene3D" id="3.40.50.720">
    <property type="entry name" value="NAD(P)-binding Rossmann-like Domain"/>
    <property type="match status" value="1"/>
</dbReference>
<protein>
    <submittedName>
        <fullName evidence="3">NAD-dependent epimerase/dehydratase family protein</fullName>
    </submittedName>
</protein>
<evidence type="ECO:0000256" key="1">
    <source>
        <dbReference type="ARBA" id="ARBA00007637"/>
    </source>
</evidence>
<evidence type="ECO:0000259" key="2">
    <source>
        <dbReference type="Pfam" id="PF01370"/>
    </source>
</evidence>
<dbReference type="Pfam" id="PF01370">
    <property type="entry name" value="Epimerase"/>
    <property type="match status" value="1"/>
</dbReference>
<keyword evidence="4" id="KW-1185">Reference proteome</keyword>
<dbReference type="Proteomes" id="UP001612415">
    <property type="component" value="Unassembled WGS sequence"/>
</dbReference>
<comment type="caution">
    <text evidence="3">The sequence shown here is derived from an EMBL/GenBank/DDBJ whole genome shotgun (WGS) entry which is preliminary data.</text>
</comment>
<dbReference type="RefSeq" id="WP_398658758.1">
    <property type="nucleotide sequence ID" value="NZ_JBITDC010000010.1"/>
</dbReference>
<organism evidence="3 4">
    <name type="scientific">Streptomyces cellulosae</name>
    <dbReference type="NCBI Taxonomy" id="1968"/>
    <lineage>
        <taxon>Bacteria</taxon>
        <taxon>Bacillati</taxon>
        <taxon>Actinomycetota</taxon>
        <taxon>Actinomycetes</taxon>
        <taxon>Kitasatosporales</taxon>
        <taxon>Streptomycetaceae</taxon>
        <taxon>Streptomyces</taxon>
    </lineage>
</organism>
<dbReference type="InterPro" id="IPR001509">
    <property type="entry name" value="Epimerase_deHydtase"/>
</dbReference>
<dbReference type="PANTHER" id="PTHR43000">
    <property type="entry name" value="DTDP-D-GLUCOSE 4,6-DEHYDRATASE-RELATED"/>
    <property type="match status" value="1"/>
</dbReference>
<dbReference type="SUPFAM" id="SSF51735">
    <property type="entry name" value="NAD(P)-binding Rossmann-fold domains"/>
    <property type="match status" value="1"/>
</dbReference>